<accession>A9E0H3</accession>
<dbReference type="Proteomes" id="UP000002945">
    <property type="component" value="Unassembled WGS sequence"/>
</dbReference>
<proteinExistence type="predicted"/>
<protein>
    <submittedName>
        <fullName evidence="1">Uncharacterized protein</fullName>
    </submittedName>
</protein>
<gene>
    <name evidence="1" type="ORF">KAOT1_05607</name>
</gene>
<dbReference type="EMBL" id="ABIB01000006">
    <property type="protein sequence ID" value="EDP95855.1"/>
    <property type="molecule type" value="Genomic_DNA"/>
</dbReference>
<keyword evidence="2" id="KW-1185">Reference proteome</keyword>
<reference evidence="1 2" key="1">
    <citation type="journal article" date="2011" name="J. Bacteriol.">
        <title>Genome sequence of the algicidal bacterium Kordia algicida OT-1.</title>
        <authorList>
            <person name="Lee H.S."/>
            <person name="Kang S.G."/>
            <person name="Kwon K.K."/>
            <person name="Lee J.H."/>
            <person name="Kim S.J."/>
        </authorList>
    </citation>
    <scope>NUCLEOTIDE SEQUENCE [LARGE SCALE GENOMIC DNA]</scope>
    <source>
        <strain evidence="1 2">OT-1</strain>
    </source>
</reference>
<evidence type="ECO:0000313" key="2">
    <source>
        <dbReference type="Proteomes" id="UP000002945"/>
    </source>
</evidence>
<dbReference type="HOGENOM" id="CLU_3169260_0_0_10"/>
<name>A9E0H3_9FLAO</name>
<dbReference type="AlphaFoldDB" id="A9E0H3"/>
<comment type="caution">
    <text evidence="1">The sequence shown here is derived from an EMBL/GenBank/DDBJ whole genome shotgun (WGS) entry which is preliminary data.</text>
</comment>
<organism evidence="1 2">
    <name type="scientific">Kordia algicida OT-1</name>
    <dbReference type="NCBI Taxonomy" id="391587"/>
    <lineage>
        <taxon>Bacteria</taxon>
        <taxon>Pseudomonadati</taxon>
        <taxon>Bacteroidota</taxon>
        <taxon>Flavobacteriia</taxon>
        <taxon>Flavobacteriales</taxon>
        <taxon>Flavobacteriaceae</taxon>
        <taxon>Kordia</taxon>
    </lineage>
</organism>
<sequence>MSEAKKLGISFWVLGISQVLRAIVNLKKKQILLRAIAIPEFLNQTFN</sequence>
<evidence type="ECO:0000313" key="1">
    <source>
        <dbReference type="EMBL" id="EDP95855.1"/>
    </source>
</evidence>